<evidence type="ECO:0000256" key="9">
    <source>
        <dbReference type="ARBA" id="ARBA00022679"/>
    </source>
</evidence>
<organism evidence="21 22">
    <name type="scientific">Psychroflexus lacisalsi</name>
    <dbReference type="NCBI Taxonomy" id="503928"/>
    <lineage>
        <taxon>Bacteria</taxon>
        <taxon>Pseudomonadati</taxon>
        <taxon>Bacteroidota</taxon>
        <taxon>Flavobacteriia</taxon>
        <taxon>Flavobacteriales</taxon>
        <taxon>Flavobacteriaceae</taxon>
        <taxon>Psychroflexus</taxon>
    </lineage>
</organism>
<comment type="catalytic activity">
    <reaction evidence="17">
        <text>[GlcNAc-(1-&gt;4)-Mur2Ac(oyl-L-Ala-gamma-D-Glu-L-Lys-D-Ala-D-Ala)](n)-di-trans,octa-cis-undecaprenyl diphosphate + beta-D-GlcNAc-(1-&gt;4)-Mur2Ac(oyl-L-Ala-gamma-D-Glu-L-Lys-D-Ala-D-Ala)-di-trans,octa-cis-undecaprenyl diphosphate = [GlcNAc-(1-&gt;4)-Mur2Ac(oyl-L-Ala-gamma-D-Glu-L-Lys-D-Ala-D-Ala)](n+1)-di-trans,octa-cis-undecaprenyl diphosphate + di-trans,octa-cis-undecaprenyl diphosphate + H(+)</text>
        <dbReference type="Rhea" id="RHEA:23708"/>
        <dbReference type="Rhea" id="RHEA-COMP:9602"/>
        <dbReference type="Rhea" id="RHEA-COMP:9603"/>
        <dbReference type="ChEBI" id="CHEBI:15378"/>
        <dbReference type="ChEBI" id="CHEBI:58405"/>
        <dbReference type="ChEBI" id="CHEBI:60033"/>
        <dbReference type="ChEBI" id="CHEBI:78435"/>
        <dbReference type="EC" id="2.4.99.28"/>
    </reaction>
</comment>
<accession>A0ABN1K9X0</accession>
<keyword evidence="18" id="KW-1133">Transmembrane helix</keyword>
<dbReference type="EMBL" id="BAAAGG010000005">
    <property type="protein sequence ID" value="GAA0759473.1"/>
    <property type="molecule type" value="Genomic_DNA"/>
</dbReference>
<dbReference type="Gene3D" id="3.40.710.10">
    <property type="entry name" value="DD-peptidase/beta-lactamase superfamily"/>
    <property type="match status" value="1"/>
</dbReference>
<evidence type="ECO:0000256" key="8">
    <source>
        <dbReference type="ARBA" id="ARBA00022676"/>
    </source>
</evidence>
<evidence type="ECO:0000256" key="14">
    <source>
        <dbReference type="ARBA" id="ARBA00023268"/>
    </source>
</evidence>
<dbReference type="SUPFAM" id="SSF53955">
    <property type="entry name" value="Lysozyme-like"/>
    <property type="match status" value="1"/>
</dbReference>
<evidence type="ECO:0000256" key="13">
    <source>
        <dbReference type="ARBA" id="ARBA00023136"/>
    </source>
</evidence>
<evidence type="ECO:0000256" key="10">
    <source>
        <dbReference type="ARBA" id="ARBA00022801"/>
    </source>
</evidence>
<comment type="subcellular location">
    <subcellularLocation>
        <location evidence="1">Cell membrane</location>
    </subcellularLocation>
</comment>
<dbReference type="Pfam" id="PF00912">
    <property type="entry name" value="Transgly"/>
    <property type="match status" value="1"/>
</dbReference>
<evidence type="ECO:0000256" key="18">
    <source>
        <dbReference type="SAM" id="Phobius"/>
    </source>
</evidence>
<dbReference type="Proteomes" id="UP001500185">
    <property type="component" value="Unassembled WGS sequence"/>
</dbReference>
<comment type="catalytic activity">
    <reaction evidence="16">
        <text>Preferential cleavage: (Ac)2-L-Lys-D-Ala-|-D-Ala. Also transpeptidation of peptidyl-alanyl moieties that are N-acyl substituents of D-alanine.</text>
        <dbReference type="EC" id="3.4.16.4"/>
    </reaction>
</comment>
<dbReference type="Gene3D" id="1.10.3810.10">
    <property type="entry name" value="Biosynthetic peptidoglycan transglycosylase-like"/>
    <property type="match status" value="1"/>
</dbReference>
<evidence type="ECO:0000256" key="3">
    <source>
        <dbReference type="ARBA" id="ARBA00007090"/>
    </source>
</evidence>
<evidence type="ECO:0000256" key="4">
    <source>
        <dbReference type="ARBA" id="ARBA00007739"/>
    </source>
</evidence>
<feature type="transmembrane region" description="Helical" evidence="18">
    <location>
        <begin position="20"/>
        <end position="42"/>
    </location>
</feature>
<evidence type="ECO:0000259" key="19">
    <source>
        <dbReference type="Pfam" id="PF00905"/>
    </source>
</evidence>
<dbReference type="InterPro" id="IPR012338">
    <property type="entry name" value="Beta-lactam/transpept-like"/>
</dbReference>
<keyword evidence="14" id="KW-0511">Multifunctional enzyme</keyword>
<keyword evidence="12" id="KW-0573">Peptidoglycan synthesis</keyword>
<dbReference type="InterPro" id="IPR001460">
    <property type="entry name" value="PCN-bd_Tpept"/>
</dbReference>
<keyword evidence="9" id="KW-0808">Transferase</keyword>
<keyword evidence="7" id="KW-0645">Protease</keyword>
<evidence type="ECO:0000256" key="16">
    <source>
        <dbReference type="ARBA" id="ARBA00034000"/>
    </source>
</evidence>
<keyword evidence="15" id="KW-0961">Cell wall biogenesis/degradation</keyword>
<dbReference type="PANTHER" id="PTHR32282:SF11">
    <property type="entry name" value="PENICILLIN-BINDING PROTEIN 1B"/>
    <property type="match status" value="1"/>
</dbReference>
<evidence type="ECO:0000313" key="22">
    <source>
        <dbReference type="Proteomes" id="UP001500185"/>
    </source>
</evidence>
<keyword evidence="6" id="KW-0121">Carboxypeptidase</keyword>
<keyword evidence="18" id="KW-0812">Transmembrane</keyword>
<keyword evidence="22" id="KW-1185">Reference proteome</keyword>
<sequence length="768" mass="86576">MAQSKRNNKFRKKFIKTFIIGVSSVLFIFILFFGSIYIGLWGKVQSKKDLSNIQQSEASEILDSNGEIIDKLYKYNRQSITYSEIPKHLIQALVATEDARFYEHNGVDNYSLLRVFFKTILSGDKSSGGGSTITQQLAKNIFGRNSYGIFSMPVNKLKESIVAKRIEGIYSKEEILELYLNTVPFSGNTYGIESAAQLFFGRTTSQLNLQESATLVGTLKANHSYNPRLFPERSQLRRDVVISQMQKYDYISSAEANKAMAEPIQLNISEKNTFQRQYFIDLIRSKVENILGTIKKPDGTFYDLDEDGLQIYTTIDLKQQVLLEKSIREQVKYLQPLFEAEYTDSSPWTNLDLLQNLAEKTDRYKKWSTKKLSTNQIQDSLMKTRPTEVIVHGETTVLQMSILDSLSHSLKQINAASLSVDPKTGNVLAYVGGVDYRQSKYDIISNAKRQVGSTFKPIVYAAGLKSGLKPCDYISAKEITYTNAKNWNPKNSTSEDDPYLNYSLKYALTNSINTVSVKILEEAGISNTISLGKSMGITSDLVNEPSLALGVAELNMKELAKVYSSLANQGKVPELNFLTKITSRNGKVLAEIETKPSQQSDLNLKQNRILLAMLENVVNEGTAKRLRSTYGLSQDIAGKTGTTQSNRDGWFAAVTPKLVNISWVGFNNQSVSFKSTRLGQGANTALPIFGQLFKDMAKDRGFDPITRAKFTRLTTSQQEALDCEDQKRDGFFKRLFSKDEIEKEFEKKDEKEKKKKGFLNRLFGKKEN</sequence>
<keyword evidence="11" id="KW-0133">Cell shape</keyword>
<comment type="similarity">
    <text evidence="3">In the C-terminal section; belongs to the transpeptidase family.</text>
</comment>
<reference evidence="21 22" key="1">
    <citation type="journal article" date="2019" name="Int. J. Syst. Evol. Microbiol.">
        <title>The Global Catalogue of Microorganisms (GCM) 10K type strain sequencing project: providing services to taxonomists for standard genome sequencing and annotation.</title>
        <authorList>
            <consortium name="The Broad Institute Genomics Platform"/>
            <consortium name="The Broad Institute Genome Sequencing Center for Infectious Disease"/>
            <person name="Wu L."/>
            <person name="Ma J."/>
        </authorList>
    </citation>
    <scope>NUCLEOTIDE SEQUENCE [LARGE SCALE GENOMIC DNA]</scope>
    <source>
        <strain evidence="21 22">JCM 16231</strain>
    </source>
</reference>
<protein>
    <submittedName>
        <fullName evidence="21">Transglycosylase domain-containing protein</fullName>
    </submittedName>
</protein>
<dbReference type="InterPro" id="IPR036950">
    <property type="entry name" value="PBP_transglycosylase"/>
</dbReference>
<evidence type="ECO:0000256" key="5">
    <source>
        <dbReference type="ARBA" id="ARBA00022475"/>
    </source>
</evidence>
<name>A0ABN1K9X0_9FLAO</name>
<comment type="pathway">
    <text evidence="2">Cell wall biogenesis; peptidoglycan biosynthesis.</text>
</comment>
<dbReference type="InterPro" id="IPR023346">
    <property type="entry name" value="Lysozyme-like_dom_sf"/>
</dbReference>
<evidence type="ECO:0000256" key="11">
    <source>
        <dbReference type="ARBA" id="ARBA00022960"/>
    </source>
</evidence>
<feature type="domain" description="Penicillin-binding protein transpeptidase" evidence="19">
    <location>
        <begin position="420"/>
        <end position="663"/>
    </location>
</feature>
<evidence type="ECO:0000256" key="6">
    <source>
        <dbReference type="ARBA" id="ARBA00022645"/>
    </source>
</evidence>
<keyword evidence="8" id="KW-0328">Glycosyltransferase</keyword>
<evidence type="ECO:0000256" key="2">
    <source>
        <dbReference type="ARBA" id="ARBA00004752"/>
    </source>
</evidence>
<evidence type="ECO:0000256" key="12">
    <source>
        <dbReference type="ARBA" id="ARBA00022984"/>
    </source>
</evidence>
<dbReference type="InterPro" id="IPR001264">
    <property type="entry name" value="Glyco_trans_51"/>
</dbReference>
<proteinExistence type="inferred from homology"/>
<keyword evidence="10" id="KW-0378">Hydrolase</keyword>
<evidence type="ECO:0000256" key="1">
    <source>
        <dbReference type="ARBA" id="ARBA00004236"/>
    </source>
</evidence>
<evidence type="ECO:0000256" key="7">
    <source>
        <dbReference type="ARBA" id="ARBA00022670"/>
    </source>
</evidence>
<dbReference type="InterPro" id="IPR050396">
    <property type="entry name" value="Glycosyltr_51/Transpeptidase"/>
</dbReference>
<comment type="similarity">
    <text evidence="4">In the N-terminal section; belongs to the glycosyltransferase 51 family.</text>
</comment>
<keyword evidence="13 18" id="KW-0472">Membrane</keyword>
<evidence type="ECO:0000259" key="20">
    <source>
        <dbReference type="Pfam" id="PF00912"/>
    </source>
</evidence>
<evidence type="ECO:0000256" key="15">
    <source>
        <dbReference type="ARBA" id="ARBA00023316"/>
    </source>
</evidence>
<gene>
    <name evidence="21" type="ORF">GCM10009433_17690</name>
</gene>
<dbReference type="SUPFAM" id="SSF56601">
    <property type="entry name" value="beta-lactamase/transpeptidase-like"/>
    <property type="match status" value="1"/>
</dbReference>
<evidence type="ECO:0000313" key="21">
    <source>
        <dbReference type="EMBL" id="GAA0759473.1"/>
    </source>
</evidence>
<dbReference type="RefSeq" id="WP_224454287.1">
    <property type="nucleotide sequence ID" value="NZ_BAAAGG010000005.1"/>
</dbReference>
<evidence type="ECO:0000256" key="17">
    <source>
        <dbReference type="ARBA" id="ARBA00049902"/>
    </source>
</evidence>
<comment type="caution">
    <text evidence="21">The sequence shown here is derived from an EMBL/GenBank/DDBJ whole genome shotgun (WGS) entry which is preliminary data.</text>
</comment>
<feature type="domain" description="Glycosyl transferase family 51" evidence="20">
    <location>
        <begin position="66"/>
        <end position="246"/>
    </location>
</feature>
<dbReference type="Pfam" id="PF00905">
    <property type="entry name" value="Transpeptidase"/>
    <property type="match status" value="1"/>
</dbReference>
<keyword evidence="5" id="KW-1003">Cell membrane</keyword>
<dbReference type="PANTHER" id="PTHR32282">
    <property type="entry name" value="BINDING PROTEIN TRANSPEPTIDASE, PUTATIVE-RELATED"/>
    <property type="match status" value="1"/>
</dbReference>